<evidence type="ECO:0000256" key="3">
    <source>
        <dbReference type="ARBA" id="ARBA00022490"/>
    </source>
</evidence>
<comment type="function">
    <text evidence="12">Catalyzes the attachment of valine to tRNA(Val). As ValRS can inadvertently accommodate and process structurally similar amino acids such as threonine, to avoid such errors, it has a 'posttransfer' editing activity that hydrolyzes mischarged Thr-tRNA(Val) in a tRNA-dependent manner.</text>
</comment>
<keyword evidence="4 12" id="KW-0436">Ligase</keyword>
<dbReference type="EC" id="6.1.1.9" evidence="12"/>
<dbReference type="FunFam" id="1.10.287.380:FF:000001">
    <property type="entry name" value="Valine--tRNA ligase"/>
    <property type="match status" value="1"/>
</dbReference>
<dbReference type="NCBIfam" id="TIGR00422">
    <property type="entry name" value="valS"/>
    <property type="match status" value="1"/>
</dbReference>
<feature type="domain" description="Aminoacyl-tRNA synthetase class Ia" evidence="13">
    <location>
        <begin position="18"/>
        <end position="562"/>
    </location>
</feature>
<dbReference type="PANTHER" id="PTHR11946:SF93">
    <property type="entry name" value="VALINE--TRNA LIGASE, CHLOROPLASTIC_MITOCHONDRIAL 2"/>
    <property type="match status" value="1"/>
</dbReference>
<evidence type="ECO:0000256" key="12">
    <source>
        <dbReference type="HAMAP-Rule" id="MF_02004"/>
    </source>
</evidence>
<dbReference type="EMBL" id="NJBO01000007">
    <property type="protein sequence ID" value="TKJ43019.1"/>
    <property type="molecule type" value="Genomic_DNA"/>
</dbReference>
<feature type="coiled-coil region" evidence="12">
    <location>
        <begin position="804"/>
        <end position="831"/>
    </location>
</feature>
<dbReference type="PRINTS" id="PR00986">
    <property type="entry name" value="TRNASYNTHVAL"/>
</dbReference>
<dbReference type="Gene3D" id="3.90.740.10">
    <property type="entry name" value="Valyl/Leucyl/Isoleucyl-tRNA synthetase, editing domain"/>
    <property type="match status" value="1"/>
</dbReference>
<accession>A0A532V756</accession>
<dbReference type="Pfam" id="PF08264">
    <property type="entry name" value="Anticodon_1"/>
    <property type="match status" value="1"/>
</dbReference>
<evidence type="ECO:0000256" key="6">
    <source>
        <dbReference type="ARBA" id="ARBA00022840"/>
    </source>
</evidence>
<dbReference type="InterPro" id="IPR002303">
    <property type="entry name" value="Valyl-tRNA_ligase"/>
</dbReference>
<comment type="domain">
    <text evidence="12">The C-terminal coiled-coil domain is crucial for aminoacylation activity.</text>
</comment>
<comment type="caution">
    <text evidence="16">The sequence shown here is derived from an EMBL/GenBank/DDBJ whole genome shotgun (WGS) entry which is preliminary data.</text>
</comment>
<dbReference type="InterPro" id="IPR013155">
    <property type="entry name" value="M/V/L/I-tRNA-synth_anticd-bd"/>
</dbReference>
<dbReference type="Proteomes" id="UP000317778">
    <property type="component" value="Unassembled WGS sequence"/>
</dbReference>
<evidence type="ECO:0000256" key="11">
    <source>
        <dbReference type="ARBA" id="ARBA00060830"/>
    </source>
</evidence>
<keyword evidence="9 12" id="KW-0030">Aminoacyl-tRNA synthetase</keyword>
<comment type="domain">
    <text evidence="12">ValRS has two distinct active sites: one for aminoacylation and one for editing. The misactivated threonine is translocated from the active site to the editing site.</text>
</comment>
<evidence type="ECO:0000256" key="9">
    <source>
        <dbReference type="ARBA" id="ARBA00023146"/>
    </source>
</evidence>
<dbReference type="Pfam" id="PF10458">
    <property type="entry name" value="Val_tRNA-synt_C"/>
    <property type="match status" value="1"/>
</dbReference>
<dbReference type="SUPFAM" id="SSF47323">
    <property type="entry name" value="Anticodon-binding domain of a subclass of class I aminoacyl-tRNA synthetases"/>
    <property type="match status" value="1"/>
</dbReference>
<dbReference type="PANTHER" id="PTHR11946">
    <property type="entry name" value="VALYL-TRNA SYNTHETASES"/>
    <property type="match status" value="1"/>
</dbReference>
<proteinExistence type="inferred from homology"/>
<dbReference type="InterPro" id="IPR001412">
    <property type="entry name" value="aa-tRNA-synth_I_CS"/>
</dbReference>
<organism evidence="16 17">
    <name type="scientific">candidate division TA06 bacterium B3_TA06</name>
    <dbReference type="NCBI Taxonomy" id="2012487"/>
    <lineage>
        <taxon>Bacteria</taxon>
        <taxon>Bacteria division TA06</taxon>
    </lineage>
</organism>
<keyword evidence="5 12" id="KW-0547">Nucleotide-binding</keyword>
<evidence type="ECO:0000256" key="2">
    <source>
        <dbReference type="ARBA" id="ARBA00011245"/>
    </source>
</evidence>
<dbReference type="Pfam" id="PF00133">
    <property type="entry name" value="tRNA-synt_1"/>
    <property type="match status" value="1"/>
</dbReference>
<dbReference type="InterPro" id="IPR033705">
    <property type="entry name" value="Anticodon_Ia_Val"/>
</dbReference>
<dbReference type="GO" id="GO:0005829">
    <property type="term" value="C:cytosol"/>
    <property type="evidence" value="ECO:0007669"/>
    <property type="project" value="TreeGrafter"/>
</dbReference>
<dbReference type="CDD" id="cd07962">
    <property type="entry name" value="Anticodon_Ia_Val"/>
    <property type="match status" value="1"/>
</dbReference>
<gene>
    <name evidence="12" type="primary">valS</name>
    <name evidence="16" type="ORF">CEE36_05915</name>
</gene>
<dbReference type="CDD" id="cd00817">
    <property type="entry name" value="ValRS_core"/>
    <property type="match status" value="1"/>
</dbReference>
<feature type="domain" description="Valyl-tRNA synthetase tRNA-binding arm" evidence="15">
    <location>
        <begin position="807"/>
        <end position="865"/>
    </location>
</feature>
<dbReference type="Gene3D" id="1.10.730.10">
    <property type="entry name" value="Isoleucyl-tRNA Synthetase, Domain 1"/>
    <property type="match status" value="1"/>
</dbReference>
<evidence type="ECO:0000259" key="13">
    <source>
        <dbReference type="Pfam" id="PF00133"/>
    </source>
</evidence>
<dbReference type="AlphaFoldDB" id="A0A532V756"/>
<protein>
    <recommendedName>
        <fullName evidence="12">Valine--tRNA ligase</fullName>
        <ecNumber evidence="12">6.1.1.9</ecNumber>
    </recommendedName>
    <alternativeName>
        <fullName evidence="12">Valyl-tRNA synthetase</fullName>
        <shortName evidence="12">ValRS</shortName>
    </alternativeName>
</protein>
<comment type="subcellular location">
    <subcellularLocation>
        <location evidence="1 12">Cytoplasm</location>
    </subcellularLocation>
</comment>
<keyword evidence="6 12" id="KW-0067">ATP-binding</keyword>
<dbReference type="InterPro" id="IPR014729">
    <property type="entry name" value="Rossmann-like_a/b/a_fold"/>
</dbReference>
<dbReference type="Gene3D" id="3.40.50.620">
    <property type="entry name" value="HUPs"/>
    <property type="match status" value="2"/>
</dbReference>
<feature type="short sequence motif" description="'KMSKS' region" evidence="12">
    <location>
        <begin position="525"/>
        <end position="529"/>
    </location>
</feature>
<dbReference type="NCBIfam" id="NF004349">
    <property type="entry name" value="PRK05729.1"/>
    <property type="match status" value="1"/>
</dbReference>
<dbReference type="SUPFAM" id="SSF46589">
    <property type="entry name" value="tRNA-binding arm"/>
    <property type="match status" value="1"/>
</dbReference>
<reference evidence="16 17" key="1">
    <citation type="submission" date="2017-06" db="EMBL/GenBank/DDBJ databases">
        <title>Novel microbial phyla capable of carbon fixation and sulfur reduction in deep-sea sediments.</title>
        <authorList>
            <person name="Huang J."/>
            <person name="Baker B."/>
            <person name="Wang Y."/>
        </authorList>
    </citation>
    <scope>NUCLEOTIDE SEQUENCE [LARGE SCALE GENOMIC DNA]</scope>
    <source>
        <strain evidence="16">B3_TA06</strain>
    </source>
</reference>
<evidence type="ECO:0000259" key="15">
    <source>
        <dbReference type="Pfam" id="PF10458"/>
    </source>
</evidence>
<comment type="similarity">
    <text evidence="11 12">Belongs to the class-I aminoacyl-tRNA synthetase family. ValS type 1 subfamily.</text>
</comment>
<dbReference type="Gene3D" id="1.10.287.380">
    <property type="entry name" value="Valyl-tRNA synthetase, C-terminal domain"/>
    <property type="match status" value="1"/>
</dbReference>
<dbReference type="InterPro" id="IPR009080">
    <property type="entry name" value="tRNAsynth_Ia_anticodon-bd"/>
</dbReference>
<dbReference type="InterPro" id="IPR009008">
    <property type="entry name" value="Val/Leu/Ile-tRNA-synth_edit"/>
</dbReference>
<dbReference type="PROSITE" id="PS00178">
    <property type="entry name" value="AA_TRNA_LIGASE_I"/>
    <property type="match status" value="1"/>
</dbReference>
<evidence type="ECO:0000256" key="4">
    <source>
        <dbReference type="ARBA" id="ARBA00022598"/>
    </source>
</evidence>
<dbReference type="HAMAP" id="MF_02004">
    <property type="entry name" value="Val_tRNA_synth_type1"/>
    <property type="match status" value="1"/>
</dbReference>
<evidence type="ECO:0000256" key="5">
    <source>
        <dbReference type="ARBA" id="ARBA00022741"/>
    </source>
</evidence>
<dbReference type="FunFam" id="3.90.740.10:FF:000005">
    <property type="entry name" value="Valine--tRNA ligase, mitochondrial"/>
    <property type="match status" value="1"/>
</dbReference>
<name>A0A532V756_UNCT6</name>
<keyword evidence="7 12" id="KW-0648">Protein biosynthesis</keyword>
<comment type="subunit">
    <text evidence="2 12">Monomer.</text>
</comment>
<evidence type="ECO:0000313" key="17">
    <source>
        <dbReference type="Proteomes" id="UP000317778"/>
    </source>
</evidence>
<comment type="catalytic activity">
    <reaction evidence="10 12">
        <text>tRNA(Val) + L-valine + ATP = L-valyl-tRNA(Val) + AMP + diphosphate</text>
        <dbReference type="Rhea" id="RHEA:10704"/>
        <dbReference type="Rhea" id="RHEA-COMP:9672"/>
        <dbReference type="Rhea" id="RHEA-COMP:9708"/>
        <dbReference type="ChEBI" id="CHEBI:30616"/>
        <dbReference type="ChEBI" id="CHEBI:33019"/>
        <dbReference type="ChEBI" id="CHEBI:57762"/>
        <dbReference type="ChEBI" id="CHEBI:78442"/>
        <dbReference type="ChEBI" id="CHEBI:78537"/>
        <dbReference type="ChEBI" id="CHEBI:456215"/>
        <dbReference type="EC" id="6.1.1.9"/>
    </reaction>
</comment>
<evidence type="ECO:0000256" key="10">
    <source>
        <dbReference type="ARBA" id="ARBA00047552"/>
    </source>
</evidence>
<dbReference type="InterPro" id="IPR037118">
    <property type="entry name" value="Val-tRNA_synth_C_sf"/>
</dbReference>
<dbReference type="GO" id="GO:0006438">
    <property type="term" value="P:valyl-tRNA aminoacylation"/>
    <property type="evidence" value="ECO:0007669"/>
    <property type="project" value="UniProtKB-UniRule"/>
</dbReference>
<dbReference type="GO" id="GO:0002161">
    <property type="term" value="F:aminoacyl-tRNA deacylase activity"/>
    <property type="evidence" value="ECO:0007669"/>
    <property type="project" value="InterPro"/>
</dbReference>
<evidence type="ECO:0000256" key="8">
    <source>
        <dbReference type="ARBA" id="ARBA00023054"/>
    </source>
</evidence>
<dbReference type="InterPro" id="IPR019499">
    <property type="entry name" value="Val-tRNA_synth_tRNA-bd"/>
</dbReference>
<sequence length="871" mass="99315">MQAGFPKTYDPKGIEERLYKAWAQEGLFTPKPDEEKEKFVIVIPPPNVTGKLTLGHVLDNELQDILVRFASLAGNEALWVPGEDHAGIATQVVVERKLAEEGKSKEDLGREGFIKEVWRWAEEHRDIIRRQLERMGCALDFSRERFTLDEGLSRAVRKAFVHLYDKGLIYRGLRIVNWCPRCHTAISNEETSYEERQGSLWYIRYPLEDGSGHVTVATTRPETMLGDTAVAVHPRDERYKKLIGKNVILPLMGRRIPVIAEGSVQPDFGTGAVKVTPAHDAADYEIGKRHDLAKVRVINEAGVMTEEAGAYAGKDRYAARKEIVRDLASQGLLEKTEPYRLSIATCSRCDTVIEPILSEQWFLQMKPLAEPAIKAVQDGVIRFYPERWKNLYFHWMRSIQDWCISRQLWWGHRIPVYTCPKCGHVFASVDEPSVCPRCAASDLTQDPDVLDTWFSSWLWPFSVMGWPEETEDLKRYYPTNTLVSGWDIIYLWVARMIMAGLEFTSKPPFDAVFFHVMIRDERGRKMSKSLGNSPDPFDLIDKYGADALRFGLMLITPREQDVCYSEERIKVGRNFANKLWNSARLLDSLRNGEEAEIPLDPAPTERWMLARLAKAADEAATLIKKHDLYNAAKYLYNFYWHSFCDWGLEFAKIAKREGRPISAALYVFRSSLAMLHPYMPFITEELWERFSLADHRLFSDRWPEVPPEFRETDASVDAMVDLVTAVRTMRAELGVGKDTPVPVAVVTKDEELFASLKENMIFLAGLARIESVARVQEKPHPSTGSVFGWGAVYLPLAELVSSGRLNLEAERARISKELAKLEGEVKKINSRLTDDGFLSNAPDEIVSGERERLETFTAKIARLRELKEGLT</sequence>
<evidence type="ECO:0000313" key="16">
    <source>
        <dbReference type="EMBL" id="TKJ43019.1"/>
    </source>
</evidence>
<dbReference type="InterPro" id="IPR010978">
    <property type="entry name" value="tRNA-bd_arm"/>
</dbReference>
<dbReference type="GO" id="GO:0004832">
    <property type="term" value="F:valine-tRNA ligase activity"/>
    <property type="evidence" value="ECO:0007669"/>
    <property type="project" value="UniProtKB-UniRule"/>
</dbReference>
<comment type="caution">
    <text evidence="12">Lacks conserved residue(s) required for the propagation of feature annotation.</text>
</comment>
<dbReference type="SUPFAM" id="SSF50677">
    <property type="entry name" value="ValRS/IleRS/LeuRS editing domain"/>
    <property type="match status" value="1"/>
</dbReference>
<evidence type="ECO:0000259" key="14">
    <source>
        <dbReference type="Pfam" id="PF08264"/>
    </source>
</evidence>
<feature type="domain" description="Methionyl/Valyl/Leucyl/Isoleucyl-tRNA synthetase anticodon-binding" evidence="14">
    <location>
        <begin position="605"/>
        <end position="744"/>
    </location>
</feature>
<dbReference type="GO" id="GO:0005524">
    <property type="term" value="F:ATP binding"/>
    <property type="evidence" value="ECO:0007669"/>
    <property type="project" value="UniProtKB-UniRule"/>
</dbReference>
<feature type="binding site" evidence="12">
    <location>
        <position position="528"/>
    </location>
    <ligand>
        <name>ATP</name>
        <dbReference type="ChEBI" id="CHEBI:30616"/>
    </ligand>
</feature>
<evidence type="ECO:0000256" key="7">
    <source>
        <dbReference type="ARBA" id="ARBA00022917"/>
    </source>
</evidence>
<dbReference type="InterPro" id="IPR002300">
    <property type="entry name" value="aa-tRNA-synth_Ia"/>
</dbReference>
<keyword evidence="8 12" id="KW-0175">Coiled coil</keyword>
<dbReference type="FunFam" id="3.40.50.620:FF:000032">
    <property type="entry name" value="Valine--tRNA ligase"/>
    <property type="match status" value="1"/>
</dbReference>
<dbReference type="SUPFAM" id="SSF52374">
    <property type="entry name" value="Nucleotidylyl transferase"/>
    <property type="match status" value="1"/>
</dbReference>
<evidence type="ECO:0000256" key="1">
    <source>
        <dbReference type="ARBA" id="ARBA00004496"/>
    </source>
</evidence>
<dbReference type="FunFam" id="3.40.50.620:FF:000098">
    <property type="entry name" value="Valine--tRNA ligase"/>
    <property type="match status" value="1"/>
</dbReference>
<keyword evidence="3 12" id="KW-0963">Cytoplasm</keyword>